<organism evidence="2 3">
    <name type="scientific">Candidatus Roizmanbacteria bacterium RIFOXYA1_FULL_41_12</name>
    <dbReference type="NCBI Taxonomy" id="1802082"/>
    <lineage>
        <taxon>Bacteria</taxon>
        <taxon>Candidatus Roizmaniibacteriota</taxon>
    </lineage>
</organism>
<dbReference type="Proteomes" id="UP000178450">
    <property type="component" value="Unassembled WGS sequence"/>
</dbReference>
<proteinExistence type="predicted"/>
<comment type="caution">
    <text evidence="2">The sequence shown here is derived from an EMBL/GenBank/DDBJ whole genome shotgun (WGS) entry which is preliminary data.</text>
</comment>
<protein>
    <submittedName>
        <fullName evidence="2">Uncharacterized protein</fullName>
    </submittedName>
</protein>
<evidence type="ECO:0000313" key="3">
    <source>
        <dbReference type="Proteomes" id="UP000178450"/>
    </source>
</evidence>
<dbReference type="AlphaFoldDB" id="A0A1F7KAU6"/>
<gene>
    <name evidence="2" type="ORF">A2209_04730</name>
</gene>
<accession>A0A1F7KAU6</accession>
<keyword evidence="1" id="KW-0812">Transmembrane</keyword>
<evidence type="ECO:0000313" key="2">
    <source>
        <dbReference type="EMBL" id="OGK64967.1"/>
    </source>
</evidence>
<evidence type="ECO:0000256" key="1">
    <source>
        <dbReference type="SAM" id="Phobius"/>
    </source>
</evidence>
<reference evidence="2 3" key="1">
    <citation type="journal article" date="2016" name="Nat. Commun.">
        <title>Thousands of microbial genomes shed light on interconnected biogeochemical processes in an aquifer system.</title>
        <authorList>
            <person name="Anantharaman K."/>
            <person name="Brown C.T."/>
            <person name="Hug L.A."/>
            <person name="Sharon I."/>
            <person name="Castelle C.J."/>
            <person name="Probst A.J."/>
            <person name="Thomas B.C."/>
            <person name="Singh A."/>
            <person name="Wilkins M.J."/>
            <person name="Karaoz U."/>
            <person name="Brodie E.L."/>
            <person name="Williams K.H."/>
            <person name="Hubbard S.S."/>
            <person name="Banfield J.F."/>
        </authorList>
    </citation>
    <scope>NUCLEOTIDE SEQUENCE [LARGE SCALE GENOMIC DNA]</scope>
</reference>
<feature type="transmembrane region" description="Helical" evidence="1">
    <location>
        <begin position="41"/>
        <end position="61"/>
    </location>
</feature>
<keyword evidence="1" id="KW-1133">Transmembrane helix</keyword>
<sequence>MVLCKKLFLQHLQKTNEQFVKRLKILTELNIMIKMKKNIKIFTAIFISILVTVLLSNYLFLNGTTSINQAGLANLVKNIQTLAKLPFNWLTRNNKKNELAHTPSLRPTLIPTINQDQSSSIAPSLIPTNTYLSPIPSLITPVNATPTIGQDAKITQIAHGVYSIQQGNVTFFRVNKSANAYYKEITLTNGTKVLFFNYE</sequence>
<dbReference type="EMBL" id="MGBG01000013">
    <property type="protein sequence ID" value="OGK64967.1"/>
    <property type="molecule type" value="Genomic_DNA"/>
</dbReference>
<keyword evidence="1" id="KW-0472">Membrane</keyword>
<name>A0A1F7KAU6_9BACT</name>